<evidence type="ECO:0000259" key="6">
    <source>
        <dbReference type="PROSITE" id="PS51473"/>
    </source>
</evidence>
<dbReference type="InterPro" id="IPR002902">
    <property type="entry name" value="GNK2"/>
</dbReference>
<keyword evidence="2" id="KW-0964">Secreted</keyword>
<evidence type="ECO:0000313" key="7">
    <source>
        <dbReference type="EMBL" id="KAL3615254.1"/>
    </source>
</evidence>
<dbReference type="PROSITE" id="PS51473">
    <property type="entry name" value="GNK2"/>
    <property type="match status" value="2"/>
</dbReference>
<proteinExistence type="inferred from homology"/>
<evidence type="ECO:0000313" key="8">
    <source>
        <dbReference type="Proteomes" id="UP001632038"/>
    </source>
</evidence>
<name>A0ABD3BDB6_9LAMI</name>
<comment type="caution">
    <text evidence="7">The sequence shown here is derived from an EMBL/GenBank/DDBJ whole genome shotgun (WGS) entry which is preliminary data.</text>
</comment>
<dbReference type="InterPro" id="IPR038408">
    <property type="entry name" value="GNK2_sf"/>
</dbReference>
<comment type="subcellular location">
    <subcellularLocation>
        <location evidence="1">Secreted</location>
    </subcellularLocation>
</comment>
<dbReference type="Proteomes" id="UP001632038">
    <property type="component" value="Unassembled WGS sequence"/>
</dbReference>
<accession>A0ABD3BDB6</accession>
<gene>
    <name evidence="7" type="ORF">CASFOL_040915</name>
</gene>
<comment type="similarity">
    <text evidence="5">Belongs to the cysteine-rich repeat secretory protein family.</text>
</comment>
<keyword evidence="3" id="KW-0732">Signal</keyword>
<dbReference type="Gene3D" id="3.30.430.20">
    <property type="entry name" value="Gnk2 domain, C-X8-C-X2-C motif"/>
    <property type="match status" value="2"/>
</dbReference>
<dbReference type="Pfam" id="PF01657">
    <property type="entry name" value="Stress-antifung"/>
    <property type="match status" value="2"/>
</dbReference>
<dbReference type="EMBL" id="JAVIJP010000100">
    <property type="protein sequence ID" value="KAL3615254.1"/>
    <property type="molecule type" value="Genomic_DNA"/>
</dbReference>
<keyword evidence="8" id="KW-1185">Reference proteome</keyword>
<evidence type="ECO:0000256" key="5">
    <source>
        <dbReference type="ARBA" id="ARBA00038515"/>
    </source>
</evidence>
<dbReference type="PANTHER" id="PTHR32411:SF43">
    <property type="entry name" value="CYSTEINE-RICH REPEAT SECRETORY PROTEIN 38"/>
    <property type="match status" value="1"/>
</dbReference>
<dbReference type="AlphaFoldDB" id="A0ABD3BDB6"/>
<evidence type="ECO:0000256" key="2">
    <source>
        <dbReference type="ARBA" id="ARBA00022525"/>
    </source>
</evidence>
<organism evidence="7 8">
    <name type="scientific">Castilleja foliolosa</name>
    <dbReference type="NCBI Taxonomy" id="1961234"/>
    <lineage>
        <taxon>Eukaryota</taxon>
        <taxon>Viridiplantae</taxon>
        <taxon>Streptophyta</taxon>
        <taxon>Embryophyta</taxon>
        <taxon>Tracheophyta</taxon>
        <taxon>Spermatophyta</taxon>
        <taxon>Magnoliopsida</taxon>
        <taxon>eudicotyledons</taxon>
        <taxon>Gunneridae</taxon>
        <taxon>Pentapetalae</taxon>
        <taxon>asterids</taxon>
        <taxon>lamiids</taxon>
        <taxon>Lamiales</taxon>
        <taxon>Orobanchaceae</taxon>
        <taxon>Pedicularideae</taxon>
        <taxon>Castillejinae</taxon>
        <taxon>Castilleja</taxon>
    </lineage>
</organism>
<dbReference type="PANTHER" id="PTHR32411">
    <property type="entry name" value="CYSTEINE-RICH REPEAT SECRETORY PROTEIN 38-RELATED"/>
    <property type="match status" value="1"/>
</dbReference>
<keyword evidence="4" id="KW-0677">Repeat</keyword>
<evidence type="ECO:0000256" key="4">
    <source>
        <dbReference type="ARBA" id="ARBA00022737"/>
    </source>
</evidence>
<dbReference type="CDD" id="cd23509">
    <property type="entry name" value="Gnk2-like"/>
    <property type="match status" value="2"/>
</dbReference>
<sequence>MGYKFISSSSKLFIPILFISSYLLIINPTTVFSASSTQDFDLFHNCYNNNTANTTNTYSNLLDYLQENAPSNDGFLTTSSVQGPYQTYALALCRGDVSKKDCGNCLSIAKDNLTNYCPNSRAGIIFRDFCRLIYSNDSFFGQIDTVNRLALENTRTAEDPNFNGTAIDLLKGLSRIATNAARMFAEGTMFPVLGNETLYGMVQCTRDLSKGNCSACLEHAISDLSKCCADRVGARIVYGSCQVGYEIYNFFQ</sequence>
<evidence type="ECO:0000256" key="1">
    <source>
        <dbReference type="ARBA" id="ARBA00004613"/>
    </source>
</evidence>
<evidence type="ECO:0000256" key="3">
    <source>
        <dbReference type="ARBA" id="ARBA00022729"/>
    </source>
</evidence>
<dbReference type="InterPro" id="IPR050581">
    <property type="entry name" value="CRR_secretory_protein"/>
</dbReference>
<dbReference type="GO" id="GO:0005576">
    <property type="term" value="C:extracellular region"/>
    <property type="evidence" value="ECO:0007669"/>
    <property type="project" value="UniProtKB-SubCell"/>
</dbReference>
<reference evidence="8" key="1">
    <citation type="journal article" date="2024" name="IScience">
        <title>Strigolactones Initiate the Formation of Haustorium-like Structures in Castilleja.</title>
        <authorList>
            <person name="Buerger M."/>
            <person name="Peterson D."/>
            <person name="Chory J."/>
        </authorList>
    </citation>
    <scope>NUCLEOTIDE SEQUENCE [LARGE SCALE GENOMIC DNA]</scope>
</reference>
<protein>
    <recommendedName>
        <fullName evidence="6">Gnk2-homologous domain-containing protein</fullName>
    </recommendedName>
</protein>
<feature type="domain" description="Gnk2-homologous" evidence="6">
    <location>
        <begin position="35"/>
        <end position="139"/>
    </location>
</feature>
<feature type="domain" description="Gnk2-homologous" evidence="6">
    <location>
        <begin position="144"/>
        <end position="250"/>
    </location>
</feature>